<dbReference type="AlphaFoldDB" id="A0A975C6E7"/>
<evidence type="ECO:0000313" key="1">
    <source>
        <dbReference type="EMBL" id="QTC92835.1"/>
    </source>
</evidence>
<dbReference type="KEGG" id="bgoe:IFJ75_08320"/>
<dbReference type="EMBL" id="CP062222">
    <property type="protein sequence ID" value="QTC92835.1"/>
    <property type="molecule type" value="Genomic_DNA"/>
</dbReference>
<dbReference type="Proteomes" id="UP000663918">
    <property type="component" value="Chromosome"/>
</dbReference>
<name>A0A975C6E7_9CAUL</name>
<organism evidence="1 2">
    <name type="scientific">Brevundimonas goettingensis</name>
    <dbReference type="NCBI Taxonomy" id="2774190"/>
    <lineage>
        <taxon>Bacteria</taxon>
        <taxon>Pseudomonadati</taxon>
        <taxon>Pseudomonadota</taxon>
        <taxon>Alphaproteobacteria</taxon>
        <taxon>Caulobacterales</taxon>
        <taxon>Caulobacteraceae</taxon>
        <taxon>Brevundimonas</taxon>
    </lineage>
</organism>
<sequence length="93" mass="10106">MTPAQLHQILDDMQAKAAGSPDAMPGLITVQTNDWIASIAALSTKPRTLVDGIRIRDIKVAVGATEMTGVMTRAEAGERGEPYRELEFRVPTR</sequence>
<accession>A0A975C6E7</accession>
<gene>
    <name evidence="1" type="ORF">IFJ75_08320</name>
</gene>
<reference evidence="1" key="1">
    <citation type="submission" date="2020-09" db="EMBL/GenBank/DDBJ databases">
        <title>Brevundimonas sp. LVF2 isolated from a puddle in Goettingen, Germany.</title>
        <authorList>
            <person name="Friedrich I."/>
            <person name="Klassen A."/>
            <person name="Hannes N."/>
            <person name="Schneider D."/>
            <person name="Hertel R."/>
            <person name="Daniel R."/>
        </authorList>
    </citation>
    <scope>NUCLEOTIDE SEQUENCE</scope>
    <source>
        <strain evidence="1">LVF2</strain>
    </source>
</reference>
<keyword evidence="2" id="KW-1185">Reference proteome</keyword>
<proteinExistence type="predicted"/>
<protein>
    <submittedName>
        <fullName evidence="1">Uncharacterized protein</fullName>
    </submittedName>
</protein>
<dbReference type="RefSeq" id="WP_207932114.1">
    <property type="nucleotide sequence ID" value="NZ_CP062222.1"/>
</dbReference>
<evidence type="ECO:0000313" key="2">
    <source>
        <dbReference type="Proteomes" id="UP000663918"/>
    </source>
</evidence>